<name>A0A9P6NV03_9BASI</name>
<comment type="caution">
    <text evidence="1">The sequence shown here is derived from an EMBL/GenBank/DDBJ whole genome shotgun (WGS) entry which is preliminary data.</text>
</comment>
<evidence type="ECO:0000313" key="2">
    <source>
        <dbReference type="Proteomes" id="UP000886653"/>
    </source>
</evidence>
<reference evidence="1" key="1">
    <citation type="submission" date="2013-11" db="EMBL/GenBank/DDBJ databases">
        <title>Genome sequence of the fusiform rust pathogen reveals effectors for host alternation and coevolution with pine.</title>
        <authorList>
            <consortium name="DOE Joint Genome Institute"/>
            <person name="Smith K."/>
            <person name="Pendleton A."/>
            <person name="Kubisiak T."/>
            <person name="Anderson C."/>
            <person name="Salamov A."/>
            <person name="Aerts A."/>
            <person name="Riley R."/>
            <person name="Clum A."/>
            <person name="Lindquist E."/>
            <person name="Ence D."/>
            <person name="Campbell M."/>
            <person name="Kronenberg Z."/>
            <person name="Feau N."/>
            <person name="Dhillon B."/>
            <person name="Hamelin R."/>
            <person name="Burleigh J."/>
            <person name="Smith J."/>
            <person name="Yandell M."/>
            <person name="Nelson C."/>
            <person name="Grigoriev I."/>
            <person name="Davis J."/>
        </authorList>
    </citation>
    <scope>NUCLEOTIDE SEQUENCE</scope>
    <source>
        <strain evidence="1">G11</strain>
    </source>
</reference>
<keyword evidence="2" id="KW-1185">Reference proteome</keyword>
<dbReference type="AlphaFoldDB" id="A0A9P6NV03"/>
<dbReference type="EMBL" id="MU167208">
    <property type="protein sequence ID" value="KAG0152444.1"/>
    <property type="molecule type" value="Genomic_DNA"/>
</dbReference>
<gene>
    <name evidence="1" type="ORF">CROQUDRAFT_102941</name>
</gene>
<protein>
    <submittedName>
        <fullName evidence="1">Uncharacterized protein</fullName>
    </submittedName>
</protein>
<proteinExistence type="predicted"/>
<sequence>MQRDIQSVSSNPPTHAQPVCAPLHFRVPLKLGNDQFNPEEVVFGPSVHQAQKELADHIHKALLGLVIGPDFIQYTLLRSVELECYQASVFGMSSNSVHCTYRHSTSLPTLRVTQHRKEIRIPPNQSLVQYDALQSHGSAAILFAVNGVGWLVTLPACDVIGAGPR</sequence>
<accession>A0A9P6NV03</accession>
<dbReference type="Proteomes" id="UP000886653">
    <property type="component" value="Unassembled WGS sequence"/>
</dbReference>
<organism evidence="1 2">
    <name type="scientific">Cronartium quercuum f. sp. fusiforme G11</name>
    <dbReference type="NCBI Taxonomy" id="708437"/>
    <lineage>
        <taxon>Eukaryota</taxon>
        <taxon>Fungi</taxon>
        <taxon>Dikarya</taxon>
        <taxon>Basidiomycota</taxon>
        <taxon>Pucciniomycotina</taxon>
        <taxon>Pucciniomycetes</taxon>
        <taxon>Pucciniales</taxon>
        <taxon>Coleosporiaceae</taxon>
        <taxon>Cronartium</taxon>
    </lineage>
</organism>
<evidence type="ECO:0000313" key="1">
    <source>
        <dbReference type="EMBL" id="KAG0152444.1"/>
    </source>
</evidence>